<reference evidence="2" key="1">
    <citation type="submission" date="2021-07" db="EMBL/GenBank/DDBJ databases">
        <authorList>
            <person name="Catto M.A."/>
            <person name="Jacobson A."/>
            <person name="Kennedy G."/>
            <person name="Labadie P."/>
            <person name="Hunt B.G."/>
            <person name="Srinivasan R."/>
        </authorList>
    </citation>
    <scope>NUCLEOTIDE SEQUENCE</scope>
    <source>
        <strain evidence="2">PL_HMW_Pooled</strain>
        <tissue evidence="2">Head</tissue>
    </source>
</reference>
<dbReference type="EMBL" id="JAHWGI010001444">
    <property type="protein sequence ID" value="KAK3933292.1"/>
    <property type="molecule type" value="Genomic_DNA"/>
</dbReference>
<keyword evidence="3" id="KW-1185">Reference proteome</keyword>
<feature type="compositionally biased region" description="Polar residues" evidence="1">
    <location>
        <begin position="1"/>
        <end position="20"/>
    </location>
</feature>
<evidence type="ECO:0000313" key="2">
    <source>
        <dbReference type="EMBL" id="KAK3933292.1"/>
    </source>
</evidence>
<name>A0AAE1LYX7_9NEOP</name>
<dbReference type="Proteomes" id="UP001219518">
    <property type="component" value="Unassembled WGS sequence"/>
</dbReference>
<evidence type="ECO:0000313" key="3">
    <source>
        <dbReference type="Proteomes" id="UP001219518"/>
    </source>
</evidence>
<sequence>MLTAATLGSPTSGMTQTLSRSEFKSYPRPVRSRGLSCPDKPEPSAKNYEDCEKVVSRLARGRAGRSRCSATICHSFDTQRFNEEKIIMLMPGHRLGVMRPRWLSRWTRRRQQQEQEQGEGAV</sequence>
<comment type="caution">
    <text evidence="2">The sequence shown here is derived from an EMBL/GenBank/DDBJ whole genome shotgun (WGS) entry which is preliminary data.</text>
</comment>
<reference evidence="2" key="2">
    <citation type="journal article" date="2023" name="BMC Genomics">
        <title>Pest status, molecular evolution, and epigenetic factors derived from the genome assembly of Frankliniella fusca, a thysanopteran phytovirus vector.</title>
        <authorList>
            <person name="Catto M.A."/>
            <person name="Labadie P.E."/>
            <person name="Jacobson A.L."/>
            <person name="Kennedy G.G."/>
            <person name="Srinivasan R."/>
            <person name="Hunt B.G."/>
        </authorList>
    </citation>
    <scope>NUCLEOTIDE SEQUENCE</scope>
    <source>
        <tissue evidence="2">Head</tissue>
    </source>
</reference>
<proteinExistence type="predicted"/>
<dbReference type="AlphaFoldDB" id="A0AAE1LYX7"/>
<evidence type="ECO:0000256" key="1">
    <source>
        <dbReference type="SAM" id="MobiDB-lite"/>
    </source>
</evidence>
<accession>A0AAE1LYX7</accession>
<gene>
    <name evidence="2" type="ORF">KUF71_017880</name>
</gene>
<protein>
    <submittedName>
        <fullName evidence="2">Procathepsin L</fullName>
    </submittedName>
</protein>
<organism evidence="2 3">
    <name type="scientific">Frankliniella fusca</name>
    <dbReference type="NCBI Taxonomy" id="407009"/>
    <lineage>
        <taxon>Eukaryota</taxon>
        <taxon>Metazoa</taxon>
        <taxon>Ecdysozoa</taxon>
        <taxon>Arthropoda</taxon>
        <taxon>Hexapoda</taxon>
        <taxon>Insecta</taxon>
        <taxon>Pterygota</taxon>
        <taxon>Neoptera</taxon>
        <taxon>Paraneoptera</taxon>
        <taxon>Thysanoptera</taxon>
        <taxon>Terebrantia</taxon>
        <taxon>Thripoidea</taxon>
        <taxon>Thripidae</taxon>
        <taxon>Frankliniella</taxon>
    </lineage>
</organism>
<feature type="region of interest" description="Disordered" evidence="1">
    <location>
        <begin position="1"/>
        <end position="47"/>
    </location>
</feature>